<keyword evidence="5" id="KW-0597">Phosphoprotein</keyword>
<feature type="region of interest" description="Disordered" evidence="7">
    <location>
        <begin position="542"/>
        <end position="721"/>
    </location>
</feature>
<organism evidence="10 11">
    <name type="scientific">Penaeus vannamei</name>
    <name type="common">Whiteleg shrimp</name>
    <name type="synonym">Litopenaeus vannamei</name>
    <dbReference type="NCBI Taxonomy" id="6689"/>
    <lineage>
        <taxon>Eukaryota</taxon>
        <taxon>Metazoa</taxon>
        <taxon>Ecdysozoa</taxon>
        <taxon>Arthropoda</taxon>
        <taxon>Crustacea</taxon>
        <taxon>Multicrustacea</taxon>
        <taxon>Malacostraca</taxon>
        <taxon>Eumalacostraca</taxon>
        <taxon>Eucarida</taxon>
        <taxon>Decapoda</taxon>
        <taxon>Dendrobranchiata</taxon>
        <taxon>Penaeoidea</taxon>
        <taxon>Penaeidae</taxon>
        <taxon>Penaeus</taxon>
    </lineage>
</organism>
<dbReference type="EMBL" id="QCYY01000915">
    <property type="protein sequence ID" value="ROT81811.1"/>
    <property type="molecule type" value="Genomic_DNA"/>
</dbReference>
<feature type="compositionally biased region" description="Polar residues" evidence="7">
    <location>
        <begin position="617"/>
        <end position="627"/>
    </location>
</feature>
<dbReference type="GO" id="GO:0005737">
    <property type="term" value="C:cytoplasm"/>
    <property type="evidence" value="ECO:0007669"/>
    <property type="project" value="UniProtKB-SubCell"/>
</dbReference>
<evidence type="ECO:0000256" key="2">
    <source>
        <dbReference type="ARBA" id="ARBA00005864"/>
    </source>
</evidence>
<name>A0A423TZD6_PENVA</name>
<dbReference type="AlphaFoldDB" id="A0A423TZD6"/>
<dbReference type="Gene3D" id="2.30.29.30">
    <property type="entry name" value="Pleckstrin-homology domain (PH domain)/Phosphotyrosine-binding domain (PTB)"/>
    <property type="match status" value="1"/>
</dbReference>
<keyword evidence="3 6" id="KW-0728">SH3 domain</keyword>
<dbReference type="InterPro" id="IPR011993">
    <property type="entry name" value="PH-like_dom_sf"/>
</dbReference>
<dbReference type="Pfam" id="PF14604">
    <property type="entry name" value="SH3_9"/>
    <property type="match status" value="1"/>
</dbReference>
<dbReference type="InterPro" id="IPR001849">
    <property type="entry name" value="PH_domain"/>
</dbReference>
<feature type="compositionally biased region" description="Basic and acidic residues" evidence="7">
    <location>
        <begin position="600"/>
        <end position="614"/>
    </location>
</feature>
<feature type="region of interest" description="Disordered" evidence="7">
    <location>
        <begin position="212"/>
        <end position="349"/>
    </location>
</feature>
<dbReference type="SMART" id="SM00326">
    <property type="entry name" value="SH3"/>
    <property type="match status" value="1"/>
</dbReference>
<dbReference type="PROSITE" id="PS50003">
    <property type="entry name" value="PH_DOMAIN"/>
    <property type="match status" value="1"/>
</dbReference>
<dbReference type="InterPro" id="IPR001452">
    <property type="entry name" value="SH3_domain"/>
</dbReference>
<dbReference type="STRING" id="6689.A0A423TZD6"/>
<reference evidence="10 11" key="2">
    <citation type="submission" date="2019-01" db="EMBL/GenBank/DDBJ databases">
        <title>The decoding of complex shrimp genome reveals the adaptation for benthos swimmer, frequently molting mechanism and breeding impact on genome.</title>
        <authorList>
            <person name="Sun Y."/>
            <person name="Gao Y."/>
            <person name="Yu Y."/>
        </authorList>
    </citation>
    <scope>NUCLEOTIDE SEQUENCE [LARGE SCALE GENOMIC DNA]</scope>
    <source>
        <tissue evidence="10">Muscle</tissue>
    </source>
</reference>
<dbReference type="Pfam" id="PF00169">
    <property type="entry name" value="PH"/>
    <property type="match status" value="1"/>
</dbReference>
<feature type="compositionally biased region" description="Basic and acidic residues" evidence="7">
    <location>
        <begin position="229"/>
        <end position="248"/>
    </location>
</feature>
<accession>A0A423TZD6</accession>
<feature type="domain" description="PH" evidence="9">
    <location>
        <begin position="80"/>
        <end position="182"/>
    </location>
</feature>
<evidence type="ECO:0000256" key="5">
    <source>
        <dbReference type="ARBA" id="ARBA00022553"/>
    </source>
</evidence>
<dbReference type="PANTHER" id="PTHR15129">
    <property type="entry name" value="SRC-ASSOCIATED ADAPTOR PROTEIN"/>
    <property type="match status" value="1"/>
</dbReference>
<feature type="domain" description="SH3" evidence="8">
    <location>
        <begin position="721"/>
        <end position="781"/>
    </location>
</feature>
<evidence type="ECO:0000256" key="6">
    <source>
        <dbReference type="PROSITE-ProRule" id="PRU00192"/>
    </source>
</evidence>
<comment type="caution">
    <text evidence="10">The sequence shown here is derived from an EMBL/GenBank/DDBJ whole genome shotgun (WGS) entry which is preliminary data.</text>
</comment>
<dbReference type="Gene3D" id="2.30.30.40">
    <property type="entry name" value="SH3 Domains"/>
    <property type="match status" value="1"/>
</dbReference>
<protein>
    <submittedName>
        <fullName evidence="10">Uncharacterized protein</fullName>
    </submittedName>
</protein>
<dbReference type="PROSITE" id="PS50002">
    <property type="entry name" value="SH3"/>
    <property type="match status" value="1"/>
</dbReference>
<evidence type="ECO:0000256" key="3">
    <source>
        <dbReference type="ARBA" id="ARBA00022443"/>
    </source>
</evidence>
<feature type="compositionally biased region" description="Acidic residues" evidence="7">
    <location>
        <begin position="687"/>
        <end position="698"/>
    </location>
</feature>
<dbReference type="InterPro" id="IPR037781">
    <property type="entry name" value="SKAP_fam"/>
</dbReference>
<keyword evidence="11" id="KW-1185">Reference proteome</keyword>
<comment type="similarity">
    <text evidence="2">Belongs to the SKAP family.</text>
</comment>
<evidence type="ECO:0000259" key="8">
    <source>
        <dbReference type="PROSITE" id="PS50002"/>
    </source>
</evidence>
<proteinExistence type="inferred from homology"/>
<evidence type="ECO:0000259" key="9">
    <source>
        <dbReference type="PROSITE" id="PS50003"/>
    </source>
</evidence>
<dbReference type="Proteomes" id="UP000283509">
    <property type="component" value="Unassembled WGS sequence"/>
</dbReference>
<feature type="compositionally biased region" description="Basic and acidic residues" evidence="7">
    <location>
        <begin position="361"/>
        <end position="375"/>
    </location>
</feature>
<comment type="subcellular location">
    <subcellularLocation>
        <location evidence="1">Cytoplasm</location>
    </subcellularLocation>
</comment>
<evidence type="ECO:0000256" key="7">
    <source>
        <dbReference type="SAM" id="MobiDB-lite"/>
    </source>
</evidence>
<dbReference type="PANTHER" id="PTHR15129:SF0">
    <property type="entry name" value="SH3 DOMAIN-CONTAINING PROTEIN"/>
    <property type="match status" value="1"/>
</dbReference>
<feature type="compositionally biased region" description="Pro residues" evidence="7">
    <location>
        <begin position="443"/>
        <end position="453"/>
    </location>
</feature>
<dbReference type="InterPro" id="IPR036028">
    <property type="entry name" value="SH3-like_dom_sf"/>
</dbReference>
<dbReference type="OrthoDB" id="243840at2759"/>
<sequence length="781" mass="85998">MVLGRGGGDTLDPRHPSQQQQIQDEEYEDFQENNKDDIASVNDTTSLQDQSRDDADDREDVDDVYMESVEAVAFSNVIATCDKHGVLSKKTKGLLRNLKTYHCVASSGMLYLFLKETDDRQRKTIDLSGYTARMATGEDIRDQRKKDSAFEIVGPGKKTHTFIARTPRDKVEWLAALDRTIKSGRKSQSTFALDTLISSDETHRLSQPQILANSPLILPPKPGPQPQQEGKKDDAKPAEDDYYYHDVYEEVGPEGLAGRVLAAGQSQTLPARTQPPPSWVMDPPDYDPVSPDDSPPPLPEGPPPLLGRRPPGRPPLPAVLQDRVNKQASRPLPDAPPETSEGAEDPIGIYCEIEDDMLEAGRESYEQRLAEENEKNWNLTSNANKPRAVSSEGVPSDLQSLSSRMSSNSLVGSLSDEIFMNISENSSAHALPHKFSLRSSTPKTPPKLPPKGIPYPQAADDDSEYKVPTSAIADTEYQIPSSNPVPTDADDARERNSVGEISAPLPMQTYQVPPSQAIVPIKPKCDRKNSIVEEETKQLTSFFSGKEDTNPKNNLKALTRRFEMKSNSLPGEDVKEEKRTPNQGTSVKDMIARINQNKSQVEKDIKSKTKEEPVRPLSSSKSASAVFQVTPPPQEAAPPAAEAESRFAKPALPPRPHNLANGATIVVKPRANEDNRNCDSASRSTSDDDYYETPDDSSLESSSQRNSQDMARVSGGSSDTSSGEYYVAKFAFVATIDQALSFNRGDTILVHDVTSSTGWWRATLKGRTGLVPREYLKKKEQ</sequence>
<feature type="region of interest" description="Disordered" evidence="7">
    <location>
        <begin position="433"/>
        <end position="495"/>
    </location>
</feature>
<evidence type="ECO:0000313" key="10">
    <source>
        <dbReference type="EMBL" id="ROT81811.1"/>
    </source>
</evidence>
<dbReference type="GO" id="GO:0005886">
    <property type="term" value="C:plasma membrane"/>
    <property type="evidence" value="ECO:0007669"/>
    <property type="project" value="TreeGrafter"/>
</dbReference>
<keyword evidence="4" id="KW-0963">Cytoplasm</keyword>
<evidence type="ECO:0000256" key="1">
    <source>
        <dbReference type="ARBA" id="ARBA00004496"/>
    </source>
</evidence>
<dbReference type="SMART" id="SM00233">
    <property type="entry name" value="PH"/>
    <property type="match status" value="1"/>
</dbReference>
<feature type="region of interest" description="Disordered" evidence="7">
    <location>
        <begin position="361"/>
        <end position="402"/>
    </location>
</feature>
<evidence type="ECO:0000256" key="4">
    <source>
        <dbReference type="ARBA" id="ARBA00022490"/>
    </source>
</evidence>
<reference evidence="10 11" key="1">
    <citation type="submission" date="2018-04" db="EMBL/GenBank/DDBJ databases">
        <authorList>
            <person name="Zhang X."/>
            <person name="Yuan J."/>
            <person name="Li F."/>
            <person name="Xiang J."/>
        </authorList>
    </citation>
    <scope>NUCLEOTIDE SEQUENCE [LARGE SCALE GENOMIC DNA]</scope>
    <source>
        <tissue evidence="10">Muscle</tissue>
    </source>
</reference>
<gene>
    <name evidence="10" type="ORF">C7M84_025038</name>
</gene>
<feature type="compositionally biased region" description="Pro residues" evidence="7">
    <location>
        <begin position="293"/>
        <end position="305"/>
    </location>
</feature>
<feature type="region of interest" description="Disordered" evidence="7">
    <location>
        <begin position="1"/>
        <end position="61"/>
    </location>
</feature>
<evidence type="ECO:0000313" key="11">
    <source>
        <dbReference type="Proteomes" id="UP000283509"/>
    </source>
</evidence>
<dbReference type="SUPFAM" id="SSF50729">
    <property type="entry name" value="PH domain-like"/>
    <property type="match status" value="1"/>
</dbReference>
<dbReference type="SUPFAM" id="SSF50044">
    <property type="entry name" value="SH3-domain"/>
    <property type="match status" value="1"/>
</dbReference>